<dbReference type="Pfam" id="PF13947">
    <property type="entry name" value="GUB_WAK_bind"/>
    <property type="match status" value="1"/>
</dbReference>
<evidence type="ECO:0000256" key="8">
    <source>
        <dbReference type="ARBA" id="ARBA00022840"/>
    </source>
</evidence>
<dbReference type="Proteomes" id="UP000026962">
    <property type="component" value="Chromosome 1"/>
</dbReference>
<dbReference type="InterPro" id="IPR045874">
    <property type="entry name" value="LRK10/LRL21-25-like"/>
</dbReference>
<dbReference type="SMART" id="SM00220">
    <property type="entry name" value="S_TKc"/>
    <property type="match status" value="1"/>
</dbReference>
<evidence type="ECO:0000256" key="1">
    <source>
        <dbReference type="ARBA" id="ARBA00004479"/>
    </source>
</evidence>
<dbReference type="Gene3D" id="3.30.200.20">
    <property type="entry name" value="Phosphorylase Kinase, domain 1"/>
    <property type="match status" value="1"/>
</dbReference>
<keyword evidence="9 13" id="KW-1133">Transmembrane helix</keyword>
<reference evidence="15" key="1">
    <citation type="submission" date="2015-04" db="UniProtKB">
        <authorList>
            <consortium name="EnsemblPlants"/>
        </authorList>
    </citation>
    <scope>IDENTIFICATION</scope>
</reference>
<evidence type="ECO:0000256" key="11">
    <source>
        <dbReference type="ARBA" id="ARBA00023180"/>
    </source>
</evidence>
<feature type="domain" description="Protein kinase" evidence="14">
    <location>
        <begin position="493"/>
        <end position="763"/>
    </location>
</feature>
<dbReference type="GO" id="GO:0030247">
    <property type="term" value="F:polysaccharide binding"/>
    <property type="evidence" value="ECO:0007669"/>
    <property type="project" value="InterPro"/>
</dbReference>
<evidence type="ECO:0000256" key="13">
    <source>
        <dbReference type="SAM" id="Phobius"/>
    </source>
</evidence>
<name>A0A0E0JDT2_ORYPU</name>
<keyword evidence="16" id="KW-1185">Reference proteome</keyword>
<dbReference type="InterPro" id="IPR001245">
    <property type="entry name" value="Ser-Thr/Tyr_kinase_cat_dom"/>
</dbReference>
<keyword evidence="10 13" id="KW-0472">Membrane</keyword>
<dbReference type="InterPro" id="IPR025287">
    <property type="entry name" value="WAK_GUB"/>
</dbReference>
<evidence type="ECO:0000256" key="2">
    <source>
        <dbReference type="ARBA" id="ARBA00022527"/>
    </source>
</evidence>
<evidence type="ECO:0000259" key="14">
    <source>
        <dbReference type="PROSITE" id="PS50011"/>
    </source>
</evidence>
<dbReference type="InterPro" id="IPR000719">
    <property type="entry name" value="Prot_kinase_dom"/>
</dbReference>
<keyword evidence="4 13" id="KW-0812">Transmembrane</keyword>
<reference evidence="15" key="2">
    <citation type="submission" date="2018-05" db="EMBL/GenBank/DDBJ databases">
        <title>OpunRS2 (Oryza punctata Reference Sequence Version 2).</title>
        <authorList>
            <person name="Zhang J."/>
            <person name="Kudrna D."/>
            <person name="Lee S."/>
            <person name="Talag J."/>
            <person name="Welchert J."/>
            <person name="Wing R.A."/>
        </authorList>
    </citation>
    <scope>NUCLEOTIDE SEQUENCE [LARGE SCALE GENOMIC DNA]</scope>
</reference>
<protein>
    <recommendedName>
        <fullName evidence="14">Protein kinase domain-containing protein</fullName>
    </recommendedName>
</protein>
<evidence type="ECO:0000256" key="3">
    <source>
        <dbReference type="ARBA" id="ARBA00022679"/>
    </source>
</evidence>
<dbReference type="Pfam" id="PF14380">
    <property type="entry name" value="WAK_assoc"/>
    <property type="match status" value="1"/>
</dbReference>
<dbReference type="EnsemblPlants" id="OPUNC01G02080.3">
    <property type="protein sequence ID" value="OPUNC01G02080.3"/>
    <property type="gene ID" value="OPUNC01G02080"/>
</dbReference>
<accession>A0A0E0JDT2</accession>
<dbReference type="PANTHER" id="PTHR27009">
    <property type="entry name" value="RUST RESISTANCE KINASE LR10-RELATED"/>
    <property type="match status" value="1"/>
</dbReference>
<feature type="binding site" evidence="12">
    <location>
        <position position="521"/>
    </location>
    <ligand>
        <name>ATP</name>
        <dbReference type="ChEBI" id="CHEBI:30616"/>
    </ligand>
</feature>
<dbReference type="InterPro" id="IPR032872">
    <property type="entry name" value="WAK_assoc_C"/>
</dbReference>
<comment type="subcellular location">
    <subcellularLocation>
        <location evidence="1">Membrane</location>
        <topology evidence="1">Single-pass type I membrane protein</topology>
    </subcellularLocation>
</comment>
<dbReference type="PROSITE" id="PS00107">
    <property type="entry name" value="PROTEIN_KINASE_ATP"/>
    <property type="match status" value="1"/>
</dbReference>
<keyword evidence="7" id="KW-0418">Kinase</keyword>
<evidence type="ECO:0000256" key="6">
    <source>
        <dbReference type="ARBA" id="ARBA00022741"/>
    </source>
</evidence>
<dbReference type="InterPro" id="IPR008271">
    <property type="entry name" value="Ser/Thr_kinase_AS"/>
</dbReference>
<keyword evidence="8 12" id="KW-0067">ATP-binding</keyword>
<dbReference type="Pfam" id="PF07714">
    <property type="entry name" value="PK_Tyr_Ser-Thr"/>
    <property type="match status" value="1"/>
</dbReference>
<evidence type="ECO:0000256" key="5">
    <source>
        <dbReference type="ARBA" id="ARBA00022729"/>
    </source>
</evidence>
<dbReference type="SUPFAM" id="SSF56112">
    <property type="entry name" value="Protein kinase-like (PK-like)"/>
    <property type="match status" value="1"/>
</dbReference>
<evidence type="ECO:0000256" key="10">
    <source>
        <dbReference type="ARBA" id="ARBA00023136"/>
    </source>
</evidence>
<dbReference type="PROSITE" id="PS50011">
    <property type="entry name" value="PROTEIN_KINASE_DOM"/>
    <property type="match status" value="1"/>
</dbReference>
<dbReference type="GO" id="GO:0004674">
    <property type="term" value="F:protein serine/threonine kinase activity"/>
    <property type="evidence" value="ECO:0007669"/>
    <property type="project" value="UniProtKB-KW"/>
</dbReference>
<keyword evidence="6 12" id="KW-0547">Nucleotide-binding</keyword>
<dbReference type="FunFam" id="1.10.510.10:FF:000590">
    <property type="entry name" value="PR5-like receptor kinase"/>
    <property type="match status" value="1"/>
</dbReference>
<keyword evidence="5" id="KW-0732">Signal</keyword>
<dbReference type="GO" id="GO:0005524">
    <property type="term" value="F:ATP binding"/>
    <property type="evidence" value="ECO:0007669"/>
    <property type="project" value="UniProtKB-UniRule"/>
</dbReference>
<evidence type="ECO:0000313" key="16">
    <source>
        <dbReference type="Proteomes" id="UP000026962"/>
    </source>
</evidence>
<dbReference type="FunFam" id="3.30.200.20:FF:000178">
    <property type="entry name" value="serine/threonine-protein kinase PBS1-like"/>
    <property type="match status" value="1"/>
</dbReference>
<keyword evidence="3" id="KW-0808">Transferase</keyword>
<feature type="transmembrane region" description="Helical" evidence="13">
    <location>
        <begin position="421"/>
        <end position="445"/>
    </location>
</feature>
<proteinExistence type="predicted"/>
<evidence type="ECO:0000256" key="4">
    <source>
        <dbReference type="ARBA" id="ARBA00022692"/>
    </source>
</evidence>
<dbReference type="PROSITE" id="PS00108">
    <property type="entry name" value="PROTEIN_KINASE_ST"/>
    <property type="match status" value="1"/>
</dbReference>
<dbReference type="GO" id="GO:0016020">
    <property type="term" value="C:membrane"/>
    <property type="evidence" value="ECO:0007669"/>
    <property type="project" value="UniProtKB-SubCell"/>
</dbReference>
<evidence type="ECO:0000256" key="7">
    <source>
        <dbReference type="ARBA" id="ARBA00022777"/>
    </source>
</evidence>
<dbReference type="InterPro" id="IPR017441">
    <property type="entry name" value="Protein_kinase_ATP_BS"/>
</dbReference>
<dbReference type="Gene3D" id="1.10.510.10">
    <property type="entry name" value="Transferase(Phosphotransferase) domain 1"/>
    <property type="match status" value="1"/>
</dbReference>
<dbReference type="InterPro" id="IPR011009">
    <property type="entry name" value="Kinase-like_dom_sf"/>
</dbReference>
<dbReference type="Gramene" id="OPUNC01G02080.3">
    <property type="protein sequence ID" value="OPUNC01G02080.3"/>
    <property type="gene ID" value="OPUNC01G02080"/>
</dbReference>
<evidence type="ECO:0000256" key="9">
    <source>
        <dbReference type="ARBA" id="ARBA00022989"/>
    </source>
</evidence>
<evidence type="ECO:0000313" key="15">
    <source>
        <dbReference type="EnsemblPlants" id="OPUNC01G02080.3"/>
    </source>
</evidence>
<dbReference type="AlphaFoldDB" id="A0A0E0JDT2"/>
<keyword evidence="2" id="KW-0723">Serine/threonine-protein kinase</keyword>
<keyword evidence="11" id="KW-0325">Glycoprotein</keyword>
<evidence type="ECO:0000256" key="12">
    <source>
        <dbReference type="PROSITE-ProRule" id="PRU10141"/>
    </source>
</evidence>
<sequence length="787" mass="87034">MSKLAKSQQFVRESSTRAKAKGVGYLLSSPEEPAKKRAPLSNLDKLLPNCMYNSSSLTCRLPLPQFPTVTGSPLPQFPIRRSNCRHHRAGQMGTILCSEIPFVAKASKSGVYTGDGIAAGQKCKPILFSSSQQEAIRSNLPSLTNLEMAFQLLPAAMIVAASLLHVATATGNETSTSNNTSCTPATCGNLTIRYPFSLSGVQPLYCGYPVLDLTCDNRIGHAFLSRTFRDHLYRVDNISYENSTMMAAMETTFTSDAGCPVPDFNVTSSLSPYPFIISSTNKYLVFVYNCWLGERFLLPRQTCANYTMGAYISDQWNGTRPAGIPWNCSSTSVPVSGYRDGTRPVSQRYEQLISDGFVLEWMKSAMGDQDCDECTRRGGECRFVQLSFQCFCSGGLLCSNSTRTNSTSTSNHPSVGSHRKLTVRIILIASLSATAGLVFMCLVWIMHRRKQRLGFITRRKYAGNESNAEEELKRYQSLSPKRYRYSDLKKITKCFKEKIGEGGFGTVFKGNLKDGCMVAVKLLKGAKGNGEEFLNEVTSIGRTSHVNIVNLLGFCLEGSKRALVYEYMANGSLGKYIYSESLRLAIGLESLQKIAIGVARGLEYLHQGCSTRIIHFDIKPHNVLLDEDFCPKIADFGLAKLCHLKDAISTAEARGTIGFIAPEVFSRGFGVVSTKSDVYSYGMMLLEMVEGRKNVKANTDNSSAYFPNWIYDDLVKDLQRHEVMCENEEIARKITLVGLWCIQTAPGNRPSMSKVIEMLEKNINELEMPPKPILSCPAAPSYFSSYS</sequence>
<organism evidence="15">
    <name type="scientific">Oryza punctata</name>
    <name type="common">Red rice</name>
    <dbReference type="NCBI Taxonomy" id="4537"/>
    <lineage>
        <taxon>Eukaryota</taxon>
        <taxon>Viridiplantae</taxon>
        <taxon>Streptophyta</taxon>
        <taxon>Embryophyta</taxon>
        <taxon>Tracheophyta</taxon>
        <taxon>Spermatophyta</taxon>
        <taxon>Magnoliopsida</taxon>
        <taxon>Liliopsida</taxon>
        <taxon>Poales</taxon>
        <taxon>Poaceae</taxon>
        <taxon>BOP clade</taxon>
        <taxon>Oryzoideae</taxon>
        <taxon>Oryzeae</taxon>
        <taxon>Oryzinae</taxon>
        <taxon>Oryza</taxon>
    </lineage>
</organism>